<evidence type="ECO:0000313" key="11">
    <source>
        <dbReference type="EMBL" id="EHL78892.1"/>
    </source>
</evidence>
<organism evidence="11 12">
    <name type="scientific">Bacillus smithii 7_3_47FAA</name>
    <dbReference type="NCBI Taxonomy" id="665952"/>
    <lineage>
        <taxon>Bacteria</taxon>
        <taxon>Bacillati</taxon>
        <taxon>Bacillota</taxon>
        <taxon>Bacilli</taxon>
        <taxon>Bacillales</taxon>
        <taxon>Bacillaceae</taxon>
        <taxon>Bacillus</taxon>
    </lineage>
</organism>
<dbReference type="InterPro" id="IPR003369">
    <property type="entry name" value="TatA/B/E"/>
</dbReference>
<evidence type="ECO:0000256" key="7">
    <source>
        <dbReference type="ARBA" id="ARBA00023010"/>
    </source>
</evidence>
<dbReference type="EMBL" id="ACWF01000048">
    <property type="protein sequence ID" value="EHL78892.1"/>
    <property type="molecule type" value="Genomic_DNA"/>
</dbReference>
<dbReference type="GO" id="GO:0008320">
    <property type="term" value="F:protein transmembrane transporter activity"/>
    <property type="evidence" value="ECO:0007669"/>
    <property type="project" value="UniProtKB-UniRule"/>
</dbReference>
<keyword evidence="3 9" id="KW-1003">Cell membrane</keyword>
<keyword evidence="2 9" id="KW-0813">Transport</keyword>
<dbReference type="PANTHER" id="PTHR42982">
    <property type="entry name" value="SEC-INDEPENDENT PROTEIN TRANSLOCASE PROTEIN TATA"/>
    <property type="match status" value="1"/>
</dbReference>
<dbReference type="HAMAP" id="MF_00236">
    <property type="entry name" value="TatA_E"/>
    <property type="match status" value="1"/>
</dbReference>
<keyword evidence="6 9" id="KW-1133">Transmembrane helix</keyword>
<name>G9QIX0_9BACI</name>
<dbReference type="Pfam" id="PF02416">
    <property type="entry name" value="TatA_B_E"/>
    <property type="match status" value="1"/>
</dbReference>
<evidence type="ECO:0000256" key="5">
    <source>
        <dbReference type="ARBA" id="ARBA00022927"/>
    </source>
</evidence>
<comment type="function">
    <text evidence="9">Part of the twin-arginine translocation (Tat) system that transports large folded proteins containing a characteristic twin-arginine motif in their signal peptide across membranes. TatA could form the protein-conducting channel of the Tat system.</text>
</comment>
<comment type="caution">
    <text evidence="11">The sequence shown here is derived from an EMBL/GenBank/DDBJ whole genome shotgun (WGS) entry which is preliminary data.</text>
</comment>
<gene>
    <name evidence="9" type="primary">tatA</name>
    <name evidence="11" type="ORF">HMPREF1015_02131</name>
</gene>
<evidence type="ECO:0000256" key="1">
    <source>
        <dbReference type="ARBA" id="ARBA00004162"/>
    </source>
</evidence>
<keyword evidence="5 9" id="KW-0653">Protein transport</keyword>
<evidence type="ECO:0000256" key="6">
    <source>
        <dbReference type="ARBA" id="ARBA00022989"/>
    </source>
</evidence>
<dbReference type="RefSeq" id="WP_003353208.1">
    <property type="nucleotide sequence ID" value="NZ_JH414745.1"/>
</dbReference>
<proteinExistence type="inferred from homology"/>
<sequence>MNLGFGEIALIVIVALLIFGPAKLPQLGKAVGQTLHEFKKGMKGILDDEEEGKEKENAVVKNEKSR</sequence>
<evidence type="ECO:0000256" key="8">
    <source>
        <dbReference type="ARBA" id="ARBA00023136"/>
    </source>
</evidence>
<dbReference type="PATRIC" id="fig|665952.3.peg.909"/>
<dbReference type="NCBIfam" id="TIGR01411">
    <property type="entry name" value="tatAE"/>
    <property type="match status" value="1"/>
</dbReference>
<evidence type="ECO:0000256" key="3">
    <source>
        <dbReference type="ARBA" id="ARBA00022475"/>
    </source>
</evidence>
<dbReference type="GO" id="GO:0033281">
    <property type="term" value="C:TAT protein transport complex"/>
    <property type="evidence" value="ECO:0007669"/>
    <property type="project" value="UniProtKB-UniRule"/>
</dbReference>
<dbReference type="GO" id="GO:0043953">
    <property type="term" value="P:protein transport by the Tat complex"/>
    <property type="evidence" value="ECO:0007669"/>
    <property type="project" value="UniProtKB-UniRule"/>
</dbReference>
<evidence type="ECO:0000313" key="12">
    <source>
        <dbReference type="Proteomes" id="UP000011747"/>
    </source>
</evidence>
<dbReference type="NCBIfam" id="NF011430">
    <property type="entry name" value="PRK14861.1"/>
    <property type="match status" value="1"/>
</dbReference>
<keyword evidence="4 9" id="KW-0812">Transmembrane</keyword>
<evidence type="ECO:0000256" key="9">
    <source>
        <dbReference type="HAMAP-Rule" id="MF_00236"/>
    </source>
</evidence>
<keyword evidence="12" id="KW-1185">Reference proteome</keyword>
<comment type="subunit">
    <text evidence="9">Forms a complex with TatC.</text>
</comment>
<evidence type="ECO:0000256" key="10">
    <source>
        <dbReference type="SAM" id="MobiDB-lite"/>
    </source>
</evidence>
<evidence type="ECO:0000256" key="4">
    <source>
        <dbReference type="ARBA" id="ARBA00022692"/>
    </source>
</evidence>
<comment type="similarity">
    <text evidence="9">Belongs to the TatA/E family.</text>
</comment>
<keyword evidence="8 9" id="KW-0472">Membrane</keyword>
<evidence type="ECO:0000256" key="2">
    <source>
        <dbReference type="ARBA" id="ARBA00022448"/>
    </source>
</evidence>
<protein>
    <recommendedName>
        <fullName evidence="9">Sec-independent protein translocase protein TatA</fullName>
    </recommendedName>
</protein>
<dbReference type="Proteomes" id="UP000011747">
    <property type="component" value="Unassembled WGS sequence"/>
</dbReference>
<dbReference type="PANTHER" id="PTHR42982:SF1">
    <property type="entry name" value="SEC-INDEPENDENT PROTEIN TRANSLOCASE PROTEIN TATA"/>
    <property type="match status" value="1"/>
</dbReference>
<feature type="region of interest" description="Disordered" evidence="10">
    <location>
        <begin position="46"/>
        <end position="66"/>
    </location>
</feature>
<comment type="subcellular location">
    <subcellularLocation>
        <location evidence="1 9">Cell membrane</location>
        <topology evidence="1 9">Single-pass membrane protein</topology>
    </subcellularLocation>
</comment>
<dbReference type="Gene3D" id="1.20.5.3310">
    <property type="match status" value="1"/>
</dbReference>
<reference evidence="11 12" key="1">
    <citation type="submission" date="2011-09" db="EMBL/GenBank/DDBJ databases">
        <title>The Genome Sequence of Bacillus smithii 7_3_47FAA.</title>
        <authorList>
            <consortium name="The Broad Institute Genome Sequencing Platform"/>
            <person name="Earl A."/>
            <person name="Ward D."/>
            <person name="Feldgarden M."/>
            <person name="Gevers D."/>
            <person name="Daigneault M."/>
            <person name="Strauss J."/>
            <person name="Allen-Vercoe E."/>
            <person name="Young S.K."/>
            <person name="Zeng Q."/>
            <person name="Gargeya S."/>
            <person name="Fitzgerald M."/>
            <person name="Haas B."/>
            <person name="Abouelleil A."/>
            <person name="Alvarado L."/>
            <person name="Arachchi H.M."/>
            <person name="Berlin A."/>
            <person name="Brown A."/>
            <person name="Chapman S.B."/>
            <person name="Chen Z."/>
            <person name="Dunbar C."/>
            <person name="Freedman E."/>
            <person name="Gearin G."/>
            <person name="Goldberg J."/>
            <person name="Griggs A."/>
            <person name="Gujja S."/>
            <person name="Heiman D."/>
            <person name="Howarth C."/>
            <person name="Larson L."/>
            <person name="Lui A."/>
            <person name="MacDonald P.J.P."/>
            <person name="Montmayeur A."/>
            <person name="Murphy C."/>
            <person name="Neiman D."/>
            <person name="Pearson M."/>
            <person name="Priest M."/>
            <person name="Roberts A."/>
            <person name="Saif S."/>
            <person name="Shea T."/>
            <person name="Shenoy N."/>
            <person name="Sisk P."/>
            <person name="Stolte C."/>
            <person name="Sykes S."/>
            <person name="Wortman J."/>
            <person name="Nusbaum C."/>
            <person name="Birren B."/>
        </authorList>
    </citation>
    <scope>NUCLEOTIDE SEQUENCE [LARGE SCALE GENOMIC DNA]</scope>
    <source>
        <strain evidence="11 12">7_3_47FAA</strain>
    </source>
</reference>
<dbReference type="InterPro" id="IPR006312">
    <property type="entry name" value="TatA/E"/>
</dbReference>
<keyword evidence="7 9" id="KW-0811">Translocation</keyword>
<accession>G9QIX0</accession>
<dbReference type="HOGENOM" id="CLU_086034_6_0_9"/>
<dbReference type="AlphaFoldDB" id="G9QIX0"/>
<feature type="compositionally biased region" description="Basic and acidic residues" evidence="10">
    <location>
        <begin position="52"/>
        <end position="66"/>
    </location>
</feature>